<reference evidence="3 4" key="1">
    <citation type="submission" date="2020-08" db="EMBL/GenBank/DDBJ databases">
        <title>Genomic Encyclopedia of Type Strains, Phase IV (KMG-IV): sequencing the most valuable type-strain genomes for metagenomic binning, comparative biology and taxonomic classification.</title>
        <authorList>
            <person name="Goeker M."/>
        </authorList>
    </citation>
    <scope>NUCLEOTIDE SEQUENCE [LARGE SCALE GENOMIC DNA]</scope>
    <source>
        <strain evidence="3 4">DSM 102850</strain>
    </source>
</reference>
<accession>A0A840I5B5</accession>
<feature type="region of interest" description="Disordered" evidence="1">
    <location>
        <begin position="24"/>
        <end position="49"/>
    </location>
</feature>
<dbReference type="EMBL" id="JACHOB010000006">
    <property type="protein sequence ID" value="MBB4659977.1"/>
    <property type="molecule type" value="Genomic_DNA"/>
</dbReference>
<organism evidence="3 4">
    <name type="scientific">Parvularcula dongshanensis</name>
    <dbReference type="NCBI Taxonomy" id="1173995"/>
    <lineage>
        <taxon>Bacteria</taxon>
        <taxon>Pseudomonadati</taxon>
        <taxon>Pseudomonadota</taxon>
        <taxon>Alphaproteobacteria</taxon>
        <taxon>Parvularculales</taxon>
        <taxon>Parvularculaceae</taxon>
        <taxon>Parvularcula</taxon>
    </lineage>
</organism>
<keyword evidence="2" id="KW-0732">Signal</keyword>
<evidence type="ECO:0000313" key="3">
    <source>
        <dbReference type="EMBL" id="MBB4659977.1"/>
    </source>
</evidence>
<protein>
    <recommendedName>
        <fullName evidence="5">Lipoprotein SmpA/OmlA domain-containing protein</fullName>
    </recommendedName>
</protein>
<evidence type="ECO:0000256" key="1">
    <source>
        <dbReference type="SAM" id="MobiDB-lite"/>
    </source>
</evidence>
<sequence length="142" mass="14269">MSFPRALAASALLATLAACATGGSEAPIPTPNAAAPTTAPPAPPLVMRGPSADSFLGRPVADLEAVLGEPALTRSEGRSEFRRYDVGADCRAYAVVTPPGGAVASLTTGPATRGEDAPAFEDCTARTVSQDEVPPAPVAPTR</sequence>
<dbReference type="AlphaFoldDB" id="A0A840I5B5"/>
<evidence type="ECO:0008006" key="5">
    <source>
        <dbReference type="Google" id="ProtNLM"/>
    </source>
</evidence>
<feature type="chain" id="PRO_5032524695" description="Lipoprotein SmpA/OmlA domain-containing protein" evidence="2">
    <location>
        <begin position="21"/>
        <end position="142"/>
    </location>
</feature>
<dbReference type="Proteomes" id="UP000563524">
    <property type="component" value="Unassembled WGS sequence"/>
</dbReference>
<evidence type="ECO:0000313" key="4">
    <source>
        <dbReference type="Proteomes" id="UP000563524"/>
    </source>
</evidence>
<gene>
    <name evidence="3" type="ORF">GGQ59_002521</name>
</gene>
<dbReference type="PROSITE" id="PS51257">
    <property type="entry name" value="PROKAR_LIPOPROTEIN"/>
    <property type="match status" value="1"/>
</dbReference>
<proteinExistence type="predicted"/>
<keyword evidence="4" id="KW-1185">Reference proteome</keyword>
<name>A0A840I5B5_9PROT</name>
<comment type="caution">
    <text evidence="3">The sequence shown here is derived from an EMBL/GenBank/DDBJ whole genome shotgun (WGS) entry which is preliminary data.</text>
</comment>
<evidence type="ECO:0000256" key="2">
    <source>
        <dbReference type="SAM" id="SignalP"/>
    </source>
</evidence>
<dbReference type="RefSeq" id="WP_183819129.1">
    <property type="nucleotide sequence ID" value="NZ_JACHOB010000006.1"/>
</dbReference>
<feature type="signal peptide" evidence="2">
    <location>
        <begin position="1"/>
        <end position="20"/>
    </location>
</feature>